<dbReference type="EMBL" id="NBYO01000001">
    <property type="protein sequence ID" value="OXT02979.1"/>
    <property type="molecule type" value="Genomic_DNA"/>
</dbReference>
<feature type="domain" description="BioF2-like acetyltransferase" evidence="1">
    <location>
        <begin position="225"/>
        <end position="353"/>
    </location>
</feature>
<evidence type="ECO:0000313" key="3">
    <source>
        <dbReference type="Proteomes" id="UP000215405"/>
    </source>
</evidence>
<dbReference type="Proteomes" id="UP000215405">
    <property type="component" value="Unassembled WGS sequence"/>
</dbReference>
<accession>A0A231V482</accession>
<keyword evidence="3" id="KW-1185">Reference proteome</keyword>
<name>A0A231V482_9HYPH</name>
<proteinExistence type="predicted"/>
<keyword evidence="2" id="KW-0808">Transferase</keyword>
<evidence type="ECO:0000259" key="1">
    <source>
        <dbReference type="Pfam" id="PF13480"/>
    </source>
</evidence>
<dbReference type="AlphaFoldDB" id="A0A231V482"/>
<dbReference type="SUPFAM" id="SSF55729">
    <property type="entry name" value="Acyl-CoA N-acyltransferases (Nat)"/>
    <property type="match status" value="1"/>
</dbReference>
<dbReference type="Gene3D" id="3.40.630.30">
    <property type="match status" value="1"/>
</dbReference>
<dbReference type="GO" id="GO:0016740">
    <property type="term" value="F:transferase activity"/>
    <property type="evidence" value="ECO:0007669"/>
    <property type="project" value="UniProtKB-KW"/>
</dbReference>
<dbReference type="InterPro" id="IPR038740">
    <property type="entry name" value="BioF2-like_GNAT_dom"/>
</dbReference>
<evidence type="ECO:0000313" key="2">
    <source>
        <dbReference type="EMBL" id="OXT02979.1"/>
    </source>
</evidence>
<gene>
    <name evidence="2" type="ORF">B7H23_07460</name>
</gene>
<dbReference type="InterPro" id="IPR016181">
    <property type="entry name" value="Acyl_CoA_acyltransferase"/>
</dbReference>
<sequence>MTTTPLVEASGKARLSDHVLDNLMALPGWKPQHQAMLDSGLPEFDRRLSVYPASAGFELLDELDYLAARSIERNVFFEPRFLAPAMPRLDDRDVFLAVLRDEDTARSRLRFLLPYSIERPGLGIGPSVIRGWTTPFGPVGAPLIDSDDPVQVVNATFALMAQKKLRLPNVLVLPDMPLDGPAAGAIRAAALSADLPIDIIEGETRPVLDATGEADEHFAKAVSGHHRRNYNRLRRRLAERGELTFDIARQPEETREATETFLTLELMSWKGKARSAMASDRYQAAFAREAVYRLAERDMVRIATLKLDGETIASLIVLLAGGTAYTWKTAFDETLKEFSPGVLLMIDTTEYLINDPNIVQADSCAVENHPVMSRMWNDSRTYGTIIVGITPGTDRAVNQTARQLHLYRGTRNLAKNFRDKVRRIRR</sequence>
<organism evidence="2 3">
    <name type="scientific">Notoacmeibacter marinus</name>
    <dbReference type="NCBI Taxonomy" id="1876515"/>
    <lineage>
        <taxon>Bacteria</taxon>
        <taxon>Pseudomonadati</taxon>
        <taxon>Pseudomonadota</taxon>
        <taxon>Alphaproteobacteria</taxon>
        <taxon>Hyphomicrobiales</taxon>
        <taxon>Notoacmeibacteraceae</taxon>
        <taxon>Notoacmeibacter</taxon>
    </lineage>
</organism>
<dbReference type="RefSeq" id="WP_094076942.1">
    <property type="nucleotide sequence ID" value="NZ_NBYO01000001.1"/>
</dbReference>
<protein>
    <submittedName>
        <fullName evidence="2">GNAT family N-acetyltransferase</fullName>
    </submittedName>
</protein>
<dbReference type="Pfam" id="PF13480">
    <property type="entry name" value="Acetyltransf_6"/>
    <property type="match status" value="1"/>
</dbReference>
<reference evidence="3" key="1">
    <citation type="journal article" date="2017" name="Int. J. Syst. Evol. Microbiol.">
        <title>Notoacmeibacter marinus gen. nov., sp. nov., isolated from the gut of a limpet and proposal of Notoacmeibacteraceae fam. nov. in the order Rhizobiales of the class Alphaproteobacteria.</title>
        <authorList>
            <person name="Huang Z."/>
            <person name="Guo F."/>
            <person name="Lai Q."/>
        </authorList>
    </citation>
    <scope>NUCLEOTIDE SEQUENCE [LARGE SCALE GENOMIC DNA]</scope>
    <source>
        <strain evidence="3">XMTR2A4</strain>
    </source>
</reference>
<comment type="caution">
    <text evidence="2">The sequence shown here is derived from an EMBL/GenBank/DDBJ whole genome shotgun (WGS) entry which is preliminary data.</text>
</comment>